<dbReference type="PANTHER" id="PTHR34216:SF7">
    <property type="entry name" value="POLY-BETA-1,6-N-ACETYL-D-GLUCOSAMINE N-DEACETYLASE"/>
    <property type="match status" value="1"/>
</dbReference>
<name>A0AAE3LDC2_9RALS</name>
<evidence type="ECO:0000313" key="4">
    <source>
        <dbReference type="Proteomes" id="UP001164374"/>
    </source>
</evidence>
<proteinExistence type="predicted"/>
<dbReference type="InterPro" id="IPR051398">
    <property type="entry name" value="Polysacch_Deacetylase"/>
</dbReference>
<accession>A0AAE3LDC2</accession>
<dbReference type="GO" id="GO:0016810">
    <property type="term" value="F:hydrolase activity, acting on carbon-nitrogen (but not peptide) bonds"/>
    <property type="evidence" value="ECO:0007669"/>
    <property type="project" value="InterPro"/>
</dbReference>
<evidence type="ECO:0000259" key="2">
    <source>
        <dbReference type="PROSITE" id="PS51677"/>
    </source>
</evidence>
<dbReference type="CDD" id="cd10973">
    <property type="entry name" value="CE4_DAC_u4_5s"/>
    <property type="match status" value="1"/>
</dbReference>
<reference evidence="3" key="2">
    <citation type="submission" date="2023-02" db="EMBL/GenBank/DDBJ databases">
        <authorList>
            <person name="Lu C.-H."/>
        </authorList>
    </citation>
    <scope>NUCLEOTIDE SEQUENCE</scope>
    <source>
        <strain evidence="3">22TCCZM01-4</strain>
    </source>
</reference>
<feature type="domain" description="NodB homology" evidence="2">
    <location>
        <begin position="118"/>
        <end position="292"/>
    </location>
</feature>
<dbReference type="EMBL" id="JAOCQJ010000007">
    <property type="protein sequence ID" value="MCT7318723.1"/>
    <property type="molecule type" value="Genomic_DNA"/>
</dbReference>
<comment type="caution">
    <text evidence="3">The sequence shown here is derived from an EMBL/GenBank/DDBJ whole genome shotgun (WGS) entry which is preliminary data.</text>
</comment>
<reference evidence="3" key="1">
    <citation type="journal article" date="2023" name="Front. Microbiol.">
        <title>Ralstonia chuxiongensis sp. nov., Ralstonia mojiangensis sp. nov., and Ralstonia soli sp. nov., isolated from tobacco fields, are three novel species in the family Burkholderiaceae.</title>
        <authorList>
            <person name="Lu C.H."/>
            <person name="Zhang Y.Y."/>
            <person name="Jiang N."/>
            <person name="Chen W."/>
            <person name="Shao X."/>
            <person name="Zhao Z.M."/>
            <person name="Lu W.L."/>
            <person name="Hu X."/>
            <person name="Xi Y.X."/>
            <person name="Zou S.Y."/>
            <person name="Wei Q.J."/>
            <person name="Lin Z.L."/>
            <person name="Gong L."/>
            <person name="Gai X.T."/>
            <person name="Zhang L.Q."/>
            <person name="Li J.Y."/>
            <person name="Jin Y."/>
            <person name="Xia Z.Y."/>
        </authorList>
    </citation>
    <scope>NUCLEOTIDE SEQUENCE</scope>
    <source>
        <strain evidence="3">22TCCZM01-4</strain>
    </source>
</reference>
<gene>
    <name evidence="3" type="ORF">N5I87_22105</name>
</gene>
<dbReference type="PANTHER" id="PTHR34216">
    <property type="match status" value="1"/>
</dbReference>
<evidence type="ECO:0000313" key="3">
    <source>
        <dbReference type="EMBL" id="MCT7318723.1"/>
    </source>
</evidence>
<dbReference type="InterPro" id="IPR011330">
    <property type="entry name" value="Glyco_hydro/deAcase_b/a-brl"/>
</dbReference>
<dbReference type="Pfam" id="PF01522">
    <property type="entry name" value="Polysacc_deac_1"/>
    <property type="match status" value="1"/>
</dbReference>
<dbReference type="InterPro" id="IPR002509">
    <property type="entry name" value="NODB_dom"/>
</dbReference>
<dbReference type="Proteomes" id="UP001164374">
    <property type="component" value="Unassembled WGS sequence"/>
</dbReference>
<organism evidence="3 4">
    <name type="scientific">Ralstonia mojiangensis</name>
    <dbReference type="NCBI Taxonomy" id="2953895"/>
    <lineage>
        <taxon>Bacteria</taxon>
        <taxon>Pseudomonadati</taxon>
        <taxon>Pseudomonadota</taxon>
        <taxon>Betaproteobacteria</taxon>
        <taxon>Burkholderiales</taxon>
        <taxon>Burkholderiaceae</taxon>
        <taxon>Ralstonia</taxon>
    </lineage>
</organism>
<dbReference type="SUPFAM" id="SSF88713">
    <property type="entry name" value="Glycoside hydrolase/deacetylase"/>
    <property type="match status" value="1"/>
</dbReference>
<keyword evidence="1" id="KW-0732">Signal</keyword>
<evidence type="ECO:0000256" key="1">
    <source>
        <dbReference type="ARBA" id="ARBA00022729"/>
    </source>
</evidence>
<dbReference type="Gene3D" id="3.20.20.370">
    <property type="entry name" value="Glycoside hydrolase/deacetylase"/>
    <property type="match status" value="1"/>
</dbReference>
<dbReference type="GO" id="GO:0005975">
    <property type="term" value="P:carbohydrate metabolic process"/>
    <property type="evidence" value="ECO:0007669"/>
    <property type="project" value="InterPro"/>
</dbReference>
<protein>
    <submittedName>
        <fullName evidence="3">Polysaccharide deacetylase family protein</fullName>
    </submittedName>
</protein>
<sequence length="292" mass="32946">MALAARHTKRVISGAGRAMRTIYLSSQARLMNSWIFSLCCALLMLAYPAAHAEMPAMEPHVVVLVYHRFASTVDSTMTVRMQTFEAHLQAIEAAGYRIVPLADILRWHQGEQDALPGRAVAITVDDGHRSVYETLWPALRGRHVPVTLFVYPSAISNAAYAMTWPQLRALARTGQFDVQSHTYWHPNFRVERMHRSTDDFVKFARDQLRRAKVRIETEIGVRVHLLAWPFGIHDPELERIAREEGYTAAFTLDAQPLRASQPAMALPRYLITDGCGARCMTNILNAAEGNHE</sequence>
<dbReference type="PROSITE" id="PS51677">
    <property type="entry name" value="NODB"/>
    <property type="match status" value="1"/>
</dbReference>
<dbReference type="AlphaFoldDB" id="A0AAE3LDC2"/>